<evidence type="ECO:0000256" key="4">
    <source>
        <dbReference type="ARBA" id="ARBA00022723"/>
    </source>
</evidence>
<dbReference type="InterPro" id="IPR012292">
    <property type="entry name" value="Globin/Proto"/>
</dbReference>
<reference evidence="8 9" key="1">
    <citation type="journal article" date="2021" name="BMC Biol.">
        <title>Horizontally acquired antibacterial genes associated with adaptive radiation of ladybird beetles.</title>
        <authorList>
            <person name="Li H.S."/>
            <person name="Tang X.F."/>
            <person name="Huang Y.H."/>
            <person name="Xu Z.Y."/>
            <person name="Chen M.L."/>
            <person name="Du X.Y."/>
            <person name="Qiu B.Y."/>
            <person name="Chen P.T."/>
            <person name="Zhang W."/>
            <person name="Slipinski A."/>
            <person name="Escalona H.E."/>
            <person name="Waterhouse R.M."/>
            <person name="Zwick A."/>
            <person name="Pang H."/>
        </authorList>
    </citation>
    <scope>NUCLEOTIDE SEQUENCE [LARGE SCALE GENOMIC DNA]</scope>
    <source>
        <strain evidence="8">SYSU2018</strain>
    </source>
</reference>
<evidence type="ECO:0000313" key="9">
    <source>
        <dbReference type="Proteomes" id="UP001516400"/>
    </source>
</evidence>
<evidence type="ECO:0000256" key="6">
    <source>
        <dbReference type="RuleBase" id="RU000356"/>
    </source>
</evidence>
<dbReference type="InterPro" id="IPR000971">
    <property type="entry name" value="Globin"/>
</dbReference>
<dbReference type="PANTHER" id="PTHR47217:SF1">
    <property type="entry name" value="GLOBIN-LIKE PROTEIN"/>
    <property type="match status" value="1"/>
</dbReference>
<feature type="domain" description="Globin" evidence="7">
    <location>
        <begin position="22"/>
        <end position="163"/>
    </location>
</feature>
<dbReference type="SUPFAM" id="SSF46458">
    <property type="entry name" value="Globin-like"/>
    <property type="match status" value="1"/>
</dbReference>
<dbReference type="InterPro" id="IPR009050">
    <property type="entry name" value="Globin-like_sf"/>
</dbReference>
<dbReference type="Proteomes" id="UP001516400">
    <property type="component" value="Unassembled WGS sequence"/>
</dbReference>
<dbReference type="EMBL" id="JABFTP020000062">
    <property type="protein sequence ID" value="KAL3273258.1"/>
    <property type="molecule type" value="Genomic_DNA"/>
</dbReference>
<protein>
    <recommendedName>
        <fullName evidence="7">Globin domain-containing protein</fullName>
    </recommendedName>
</protein>
<evidence type="ECO:0000256" key="3">
    <source>
        <dbReference type="ARBA" id="ARBA00022621"/>
    </source>
</evidence>
<evidence type="ECO:0000313" key="8">
    <source>
        <dbReference type="EMBL" id="KAL3273258.1"/>
    </source>
</evidence>
<keyword evidence="4" id="KW-0479">Metal-binding</keyword>
<keyword evidence="5" id="KW-0408">Iron</keyword>
<sequence length="163" mass="18572">MGIIFSFLGWTVSDGNPDAITGLTETENRLIETSWAKIMESPLENGMAIMQSFLEKYPNYMKLFPFKHVPMDELKDNSRFKVHCTTVMYHISQLVNNLRDGKLLIAILDKLAANHKKLQVPPQGYDDIKGVILDILEAKVSLTAIQAWRKLLDLAMTHVRDQL</sequence>
<dbReference type="PANTHER" id="PTHR47217">
    <property type="entry name" value="GLOBIN-LIKE PROTEIN"/>
    <property type="match status" value="1"/>
</dbReference>
<evidence type="ECO:0000256" key="5">
    <source>
        <dbReference type="ARBA" id="ARBA00023004"/>
    </source>
</evidence>
<comment type="similarity">
    <text evidence="6">Belongs to the globin family.</text>
</comment>
<organism evidence="8 9">
    <name type="scientific">Cryptolaemus montrouzieri</name>
    <dbReference type="NCBI Taxonomy" id="559131"/>
    <lineage>
        <taxon>Eukaryota</taxon>
        <taxon>Metazoa</taxon>
        <taxon>Ecdysozoa</taxon>
        <taxon>Arthropoda</taxon>
        <taxon>Hexapoda</taxon>
        <taxon>Insecta</taxon>
        <taxon>Pterygota</taxon>
        <taxon>Neoptera</taxon>
        <taxon>Endopterygota</taxon>
        <taxon>Coleoptera</taxon>
        <taxon>Polyphaga</taxon>
        <taxon>Cucujiformia</taxon>
        <taxon>Coccinelloidea</taxon>
        <taxon>Coccinellidae</taxon>
        <taxon>Scymninae</taxon>
        <taxon>Scymnini</taxon>
        <taxon>Cryptolaemus</taxon>
    </lineage>
</organism>
<proteinExistence type="inferred from homology"/>
<dbReference type="AlphaFoldDB" id="A0ABD2N3J9"/>
<dbReference type="InterPro" id="IPR044399">
    <property type="entry name" value="Mb-like_M"/>
</dbReference>
<keyword evidence="2 6" id="KW-0349">Heme</keyword>
<comment type="caution">
    <text evidence="8">The sequence shown here is derived from an EMBL/GenBank/DDBJ whole genome shotgun (WGS) entry which is preliminary data.</text>
</comment>
<evidence type="ECO:0000256" key="1">
    <source>
        <dbReference type="ARBA" id="ARBA00022448"/>
    </source>
</evidence>
<gene>
    <name evidence="8" type="ORF">HHI36_014712</name>
</gene>
<dbReference type="GO" id="GO:0046872">
    <property type="term" value="F:metal ion binding"/>
    <property type="evidence" value="ECO:0007669"/>
    <property type="project" value="UniProtKB-KW"/>
</dbReference>
<dbReference type="Gene3D" id="1.10.490.10">
    <property type="entry name" value="Globins"/>
    <property type="match status" value="1"/>
</dbReference>
<keyword evidence="1 6" id="KW-0813">Transport</keyword>
<dbReference type="PROSITE" id="PS01033">
    <property type="entry name" value="GLOBIN"/>
    <property type="match status" value="1"/>
</dbReference>
<keyword evidence="3 6" id="KW-0561">Oxygen transport</keyword>
<keyword evidence="9" id="KW-1185">Reference proteome</keyword>
<dbReference type="Pfam" id="PF00042">
    <property type="entry name" value="Globin"/>
    <property type="match status" value="1"/>
</dbReference>
<accession>A0ABD2N3J9</accession>
<dbReference type="CDD" id="cd01040">
    <property type="entry name" value="Mb-like"/>
    <property type="match status" value="1"/>
</dbReference>
<evidence type="ECO:0000259" key="7">
    <source>
        <dbReference type="PROSITE" id="PS01033"/>
    </source>
</evidence>
<name>A0ABD2N3J9_9CUCU</name>
<evidence type="ECO:0000256" key="2">
    <source>
        <dbReference type="ARBA" id="ARBA00022617"/>
    </source>
</evidence>
<dbReference type="GO" id="GO:0005344">
    <property type="term" value="F:oxygen carrier activity"/>
    <property type="evidence" value="ECO:0007669"/>
    <property type="project" value="UniProtKB-KW"/>
</dbReference>